<organism evidence="1 2">
    <name type="scientific">Meloidogyne hapla</name>
    <name type="common">Root-knot nematode worm</name>
    <dbReference type="NCBI Taxonomy" id="6305"/>
    <lineage>
        <taxon>Eukaryota</taxon>
        <taxon>Metazoa</taxon>
        <taxon>Ecdysozoa</taxon>
        <taxon>Nematoda</taxon>
        <taxon>Chromadorea</taxon>
        <taxon>Rhabditida</taxon>
        <taxon>Tylenchina</taxon>
        <taxon>Tylenchomorpha</taxon>
        <taxon>Tylenchoidea</taxon>
        <taxon>Meloidogynidae</taxon>
        <taxon>Meloidogyninae</taxon>
        <taxon>Meloidogyne</taxon>
    </lineage>
</organism>
<protein>
    <submittedName>
        <fullName evidence="2">T5orf172 domain-containing protein</fullName>
    </submittedName>
</protein>
<reference evidence="2" key="1">
    <citation type="submission" date="2016-11" db="UniProtKB">
        <authorList>
            <consortium name="WormBaseParasite"/>
        </authorList>
    </citation>
    <scope>IDENTIFICATION</scope>
</reference>
<name>A0A1I8BV94_MELHA</name>
<proteinExistence type="predicted"/>
<keyword evidence="1" id="KW-1185">Reference proteome</keyword>
<evidence type="ECO:0000313" key="1">
    <source>
        <dbReference type="Proteomes" id="UP000095281"/>
    </source>
</evidence>
<accession>A0A1I8BV94</accession>
<dbReference type="Proteomes" id="UP000095281">
    <property type="component" value="Unplaced"/>
</dbReference>
<dbReference type="WBParaSite" id="MhA1_Contig590.frz3.gene47">
    <property type="protein sequence ID" value="MhA1_Contig590.frz3.gene47"/>
    <property type="gene ID" value="MhA1_Contig590.frz3.gene47"/>
</dbReference>
<evidence type="ECO:0000313" key="2">
    <source>
        <dbReference type="WBParaSite" id="MhA1_Contig590.frz3.gene47"/>
    </source>
</evidence>
<dbReference type="AlphaFoldDB" id="A0A1I8BV94"/>
<sequence length="160" mass="18732">MSNYEYFKIVPVIDSRRHPDYFEYTRAEIYGLESLEDDEGPDGKAESITHRLLVELLDTGQENNFEDLSKQCINGQIEKLSLNDLNGSSDPLILDKAFDRVIFDAKQHPLVKEKNFYWTPDLLAEIPKWRMKWPKDFWHDSLTSILNGEILQQPSELNEQ</sequence>